<keyword evidence="3" id="KW-0456">Lyase</keyword>
<dbReference type="AlphaFoldDB" id="A0A380H991"/>
<protein>
    <submittedName>
        <fullName evidence="3">Anthranilate synthase component II</fullName>
        <ecNumber evidence="3">4.1.3.27</ecNumber>
    </submittedName>
</protein>
<dbReference type="PRINTS" id="PR00097">
    <property type="entry name" value="ANTSNTHASEII"/>
</dbReference>
<organism evidence="3 4">
    <name type="scientific">Staphylococcus saccharolyticus</name>
    <dbReference type="NCBI Taxonomy" id="33028"/>
    <lineage>
        <taxon>Bacteria</taxon>
        <taxon>Bacillati</taxon>
        <taxon>Bacillota</taxon>
        <taxon>Bacilli</taxon>
        <taxon>Bacillales</taxon>
        <taxon>Staphylococcaceae</taxon>
        <taxon>Staphylococcus</taxon>
    </lineage>
</organism>
<proteinExistence type="predicted"/>
<sequence>MIIMIDNHDSFTYNLIDYIKVQTHEEIKVISIDHVSVKFIEYLNPRAIIISPGPGRPSDYPILSTLLEKFHSYIPILGVCLGFQLIVEFYGGQITHNDKPIHGHTTKIHHYNEGIFKGLPSSFNVMCYHSLMAVNSSIPSELKITAKNDEEIIMAVEHCDYTVYGVQYHPESILSEYGHAQVNLFLTEAGVRCAY</sequence>
<dbReference type="PROSITE" id="PS51273">
    <property type="entry name" value="GATASE_TYPE_1"/>
    <property type="match status" value="1"/>
</dbReference>
<dbReference type="RefSeq" id="WP_115313835.1">
    <property type="nucleotide sequence ID" value="NZ_CP066042.1"/>
</dbReference>
<name>A0A380H991_9STAP</name>
<dbReference type="NCBIfam" id="TIGR00566">
    <property type="entry name" value="trpG_papA"/>
    <property type="match status" value="1"/>
</dbReference>
<dbReference type="FunFam" id="3.40.50.880:FF:000003">
    <property type="entry name" value="Anthranilate synthase component II"/>
    <property type="match status" value="1"/>
</dbReference>
<dbReference type="CDD" id="cd01743">
    <property type="entry name" value="GATase1_Anthranilate_Synthase"/>
    <property type="match status" value="1"/>
</dbReference>
<dbReference type="InterPro" id="IPR050472">
    <property type="entry name" value="Anth_synth/Amidotransfase"/>
</dbReference>
<dbReference type="PANTHER" id="PTHR43418">
    <property type="entry name" value="MULTIFUNCTIONAL TRYPTOPHAN BIOSYNTHESIS PROTEIN-RELATED"/>
    <property type="match status" value="1"/>
</dbReference>
<evidence type="ECO:0000256" key="1">
    <source>
        <dbReference type="ARBA" id="ARBA00022962"/>
    </source>
</evidence>
<feature type="domain" description="Glutamine amidotransferase" evidence="2">
    <location>
        <begin position="4"/>
        <end position="187"/>
    </location>
</feature>
<evidence type="ECO:0000313" key="3">
    <source>
        <dbReference type="EMBL" id="SUM73660.1"/>
    </source>
</evidence>
<keyword evidence="1" id="KW-0315">Glutamine amidotransferase</keyword>
<evidence type="ECO:0000259" key="2">
    <source>
        <dbReference type="Pfam" id="PF00117"/>
    </source>
</evidence>
<dbReference type="PANTHER" id="PTHR43418:SF4">
    <property type="entry name" value="MULTIFUNCTIONAL TRYPTOPHAN BIOSYNTHESIS PROTEIN"/>
    <property type="match status" value="1"/>
</dbReference>
<reference evidence="3 4" key="1">
    <citation type="submission" date="2018-06" db="EMBL/GenBank/DDBJ databases">
        <authorList>
            <consortium name="Pathogen Informatics"/>
            <person name="Doyle S."/>
        </authorList>
    </citation>
    <scope>NUCLEOTIDE SEQUENCE [LARGE SCALE GENOMIC DNA]</scope>
    <source>
        <strain evidence="3 4">NCTC11807</strain>
    </source>
</reference>
<dbReference type="Gene3D" id="3.40.50.880">
    <property type="match status" value="1"/>
</dbReference>
<dbReference type="GO" id="GO:0000162">
    <property type="term" value="P:L-tryptophan biosynthetic process"/>
    <property type="evidence" value="ECO:0007669"/>
    <property type="project" value="TreeGrafter"/>
</dbReference>
<dbReference type="InterPro" id="IPR006221">
    <property type="entry name" value="TrpG/PapA_dom"/>
</dbReference>
<dbReference type="EMBL" id="UHDZ01000001">
    <property type="protein sequence ID" value="SUM73660.1"/>
    <property type="molecule type" value="Genomic_DNA"/>
</dbReference>
<dbReference type="InterPro" id="IPR029062">
    <property type="entry name" value="Class_I_gatase-like"/>
</dbReference>
<accession>A0A380H991</accession>
<dbReference type="GO" id="GO:0004049">
    <property type="term" value="F:anthranilate synthase activity"/>
    <property type="evidence" value="ECO:0007669"/>
    <property type="project" value="UniProtKB-EC"/>
</dbReference>
<dbReference type="GeneID" id="63935796"/>
<evidence type="ECO:0000313" key="4">
    <source>
        <dbReference type="Proteomes" id="UP000255425"/>
    </source>
</evidence>
<dbReference type="Proteomes" id="UP000255425">
    <property type="component" value="Unassembled WGS sequence"/>
</dbReference>
<dbReference type="Pfam" id="PF00117">
    <property type="entry name" value="GATase"/>
    <property type="match status" value="1"/>
</dbReference>
<dbReference type="GO" id="GO:0005829">
    <property type="term" value="C:cytosol"/>
    <property type="evidence" value="ECO:0007669"/>
    <property type="project" value="TreeGrafter"/>
</dbReference>
<gene>
    <name evidence="3" type="primary">trpG</name>
    <name evidence="3" type="ORF">NCTC11807_02264</name>
</gene>
<keyword evidence="4" id="KW-1185">Reference proteome</keyword>
<dbReference type="InterPro" id="IPR017926">
    <property type="entry name" value="GATASE"/>
</dbReference>
<dbReference type="EC" id="4.1.3.27" evidence="3"/>
<dbReference type="SUPFAM" id="SSF52317">
    <property type="entry name" value="Class I glutamine amidotransferase-like"/>
    <property type="match status" value="1"/>
</dbReference>
<dbReference type="PRINTS" id="PR00099">
    <property type="entry name" value="CPSGATASE"/>
</dbReference>
<dbReference type="PRINTS" id="PR00096">
    <property type="entry name" value="GATASE"/>
</dbReference>